<dbReference type="Pfam" id="PF07411">
    <property type="entry name" value="DUF1508"/>
    <property type="match status" value="1"/>
</dbReference>
<dbReference type="Gene3D" id="2.30.29.80">
    <property type="match status" value="1"/>
</dbReference>
<dbReference type="EMBL" id="AP022569">
    <property type="protein sequence ID" value="BBX48280.1"/>
    <property type="molecule type" value="Genomic_DNA"/>
</dbReference>
<keyword evidence="3" id="KW-1185">Reference proteome</keyword>
<reference evidence="2 3" key="1">
    <citation type="journal article" date="2019" name="Emerg. Microbes Infect.">
        <title>Comprehensive subspecies identification of 175 nontuberculous mycobacteria species based on 7547 genomic profiles.</title>
        <authorList>
            <person name="Matsumoto Y."/>
            <person name="Kinjo T."/>
            <person name="Motooka D."/>
            <person name="Nabeya D."/>
            <person name="Jung N."/>
            <person name="Uechi K."/>
            <person name="Horii T."/>
            <person name="Iida T."/>
            <person name="Fujita J."/>
            <person name="Nakamura S."/>
        </authorList>
    </citation>
    <scope>NUCLEOTIDE SEQUENCE [LARGE SCALE GENOMIC DNA]</scope>
    <source>
        <strain evidence="2 3">JCM 12404</strain>
    </source>
</reference>
<dbReference type="PANTHER" id="PTHR40606">
    <property type="match status" value="1"/>
</dbReference>
<protein>
    <recommendedName>
        <fullName evidence="1">DUF1508 domain-containing protein</fullName>
    </recommendedName>
</protein>
<dbReference type="InterPro" id="IPR051141">
    <property type="entry name" value="UPF0339_domain"/>
</dbReference>
<dbReference type="InterPro" id="IPR036913">
    <property type="entry name" value="YegP-like_sf"/>
</dbReference>
<sequence length="139" mass="15076">MAAEFEITRDKSGEFRFHLKAPDGEILVTSHAYTTRAKAERGVESVRTSAHGAQIHYLSTVEAEEPGIEVWLDSVDPDPADARDATHIRRVIAAAETVRAAQSELRGAVSAARAAGDTWDAIGVALGTTRQNAYQRFGR</sequence>
<dbReference type="KEGG" id="mcoo:MCOO_42950"/>
<dbReference type="SUPFAM" id="SSF160113">
    <property type="entry name" value="YegP-like"/>
    <property type="match status" value="1"/>
</dbReference>
<organism evidence="2 3">
    <name type="scientific">Mycobacterium cookii</name>
    <dbReference type="NCBI Taxonomy" id="1775"/>
    <lineage>
        <taxon>Bacteria</taxon>
        <taxon>Bacillati</taxon>
        <taxon>Actinomycetota</taxon>
        <taxon>Actinomycetes</taxon>
        <taxon>Mycobacteriales</taxon>
        <taxon>Mycobacteriaceae</taxon>
        <taxon>Mycobacterium</taxon>
    </lineage>
</organism>
<accession>A0A7I7L1P3</accession>
<name>A0A7I7L1P3_9MYCO</name>
<gene>
    <name evidence="2" type="ORF">MCOO_42950</name>
</gene>
<evidence type="ECO:0000259" key="1">
    <source>
        <dbReference type="Pfam" id="PF07411"/>
    </source>
</evidence>
<dbReference type="AlphaFoldDB" id="A0A7I7L1P3"/>
<dbReference type="InterPro" id="IPR010879">
    <property type="entry name" value="DUF1508"/>
</dbReference>
<evidence type="ECO:0000313" key="3">
    <source>
        <dbReference type="Proteomes" id="UP000465866"/>
    </source>
</evidence>
<proteinExistence type="predicted"/>
<feature type="domain" description="DUF1508" evidence="1">
    <location>
        <begin position="10"/>
        <end position="55"/>
    </location>
</feature>
<dbReference type="PANTHER" id="PTHR40606:SF1">
    <property type="entry name" value="UPF0339 PROTEIN YEGP"/>
    <property type="match status" value="1"/>
</dbReference>
<dbReference type="Proteomes" id="UP000465866">
    <property type="component" value="Chromosome"/>
</dbReference>
<evidence type="ECO:0000313" key="2">
    <source>
        <dbReference type="EMBL" id="BBX48280.1"/>
    </source>
</evidence>